<reference evidence="1" key="1">
    <citation type="submission" date="2023-04" db="EMBL/GenBank/DDBJ databases">
        <title>Draft Genome sequencing of Naganishia species isolated from polar environments using Oxford Nanopore Technology.</title>
        <authorList>
            <person name="Leo P."/>
            <person name="Venkateswaran K."/>
        </authorList>
    </citation>
    <scope>NUCLEOTIDE SEQUENCE</scope>
    <source>
        <strain evidence="1">MNA-CCFEE 5423</strain>
    </source>
</reference>
<organism evidence="1 2">
    <name type="scientific">Naganishia friedmannii</name>
    <dbReference type="NCBI Taxonomy" id="89922"/>
    <lineage>
        <taxon>Eukaryota</taxon>
        <taxon>Fungi</taxon>
        <taxon>Dikarya</taxon>
        <taxon>Basidiomycota</taxon>
        <taxon>Agaricomycotina</taxon>
        <taxon>Tremellomycetes</taxon>
        <taxon>Filobasidiales</taxon>
        <taxon>Filobasidiaceae</taxon>
        <taxon>Naganishia</taxon>
    </lineage>
</organism>
<proteinExistence type="predicted"/>
<sequence>MSTNFSFVPDITLQAYRELWRGQLQEAKTRFYELQQRIRTVGDATDVWTICTPLSFLPTPMTYEAGLAKRAFLALDIEVATAASIADNLATVESSGAFLDTDSQRFLDKWQGYLRREGAFLSAKGREVVRQLTVAIQSTADEYLMNIRDDDIPGDYLASHAPEASTGAVIIRHREEDTGSILQYCQIQATREKVYKFERSQANPTNKPVLHRLLELRRQKSRLLGFNNYAEYQLDTTMMQSTEKVASFLEHVHRDVKPRAEHEEVQVTELLNEEDDVKAQAWDMQYGAHLLKQHRLENFDFKDTRRCFRLNRVLPGLFQIVENIFSLRFEPVSGIHSWHSSVSAYRIYNLIKEVQQKILVGRIFFDHYPREGKLDGASAFVVRSSSVPQVQLAELMAVDDIGTALDELDELVLAKYASELHVHPPEDEDFPATLMSAVCEEYGHGSLSTEHSKYCSFLHLAFDETYASRYYSYLFSSVICVDLLREFEKKAARPST</sequence>
<comment type="caution">
    <text evidence="1">The sequence shown here is derived from an EMBL/GenBank/DDBJ whole genome shotgun (WGS) entry which is preliminary data.</text>
</comment>
<dbReference type="Proteomes" id="UP001227268">
    <property type="component" value="Unassembled WGS sequence"/>
</dbReference>
<dbReference type="EMBL" id="JASBWT010000003">
    <property type="protein sequence ID" value="KAJ9106125.1"/>
    <property type="molecule type" value="Genomic_DNA"/>
</dbReference>
<evidence type="ECO:0000313" key="2">
    <source>
        <dbReference type="Proteomes" id="UP001227268"/>
    </source>
</evidence>
<name>A0ACC2W4S4_9TREE</name>
<evidence type="ECO:0000313" key="1">
    <source>
        <dbReference type="EMBL" id="KAJ9106125.1"/>
    </source>
</evidence>
<protein>
    <submittedName>
        <fullName evidence="1">Uncharacterized protein</fullName>
    </submittedName>
</protein>
<gene>
    <name evidence="1" type="ORF">QFC21_001267</name>
</gene>
<accession>A0ACC2W4S4</accession>
<keyword evidence="2" id="KW-1185">Reference proteome</keyword>